<evidence type="ECO:0000313" key="2">
    <source>
        <dbReference type="EMBL" id="EFJ21721.1"/>
    </source>
</evidence>
<gene>
    <name evidence="2" type="ORF">SELMODRAFT_417164</name>
</gene>
<feature type="region of interest" description="Disordered" evidence="1">
    <location>
        <begin position="743"/>
        <end position="816"/>
    </location>
</feature>
<dbReference type="KEGG" id="smo:SELMODRAFT_417164"/>
<dbReference type="AlphaFoldDB" id="D8S1K6"/>
<dbReference type="InParanoid" id="D8S1K6"/>
<dbReference type="Gramene" id="EFJ21721">
    <property type="protein sequence ID" value="EFJ21721"/>
    <property type="gene ID" value="SELMODRAFT_417164"/>
</dbReference>
<name>D8S1K6_SELML</name>
<feature type="compositionally biased region" description="Pro residues" evidence="1">
    <location>
        <begin position="743"/>
        <end position="771"/>
    </location>
</feature>
<evidence type="ECO:0000256" key="1">
    <source>
        <dbReference type="SAM" id="MobiDB-lite"/>
    </source>
</evidence>
<feature type="region of interest" description="Disordered" evidence="1">
    <location>
        <begin position="507"/>
        <end position="528"/>
    </location>
</feature>
<sequence>MMSSAWGYTDLSSGGVPWPQTGIAGNRCDCDSFDSLERERKIGGWDDVPYGTGGGSFPAAKEVVVDQECPSWPLRLCSTTTQGFQGGIETSREFEALVSVPESLTARSSSSSSNVASTSAARFDSFLDENGDASVASSSCHFPLSEECLGQAPSYKEVADGWDAIGSLADMDDFLGHNPPFGQANSLEVQSQMMPPVPRISPESCKKKLTFEQPILIQHEATSAKRLKTLSPWISGKPSQRHTFHQEFNSLALPVVEPQGTATASSIEHLLLLQRAMNYNGAIQASNSVLGGAYNYAAPPAFGDGSLEASVLYQLGCTMSKLDVSTRLCIRNALYRLATSACHRSGDEGASSIESSAKRPGGIPCLETCTNPIDRTVASLLFYKPEADTTQDGSVSPQSTVVSSEGSWIQQPVAMAGVTPQATLPRCAGYFARGAAGLDRGLEPALVGDDFGFFSGECEVAAAFHNPFVAAAVAHRDAVAAAAAPGATFTTVLAAAKRIRLGERCRGSGLEEEDSAPEKTRSQSCRRNAVKEKLRDRWKEGMLPSFWDKSGGYVLPKYASEPFSPARVPEPVPSNDDDWDKELAPEDLEEFVLSALSPEALDNGKPDIENGIGAKGDGGVVSAKPGLDRGQQSHSHSQTGVSSSERIKGKAAAVEPELSADALVLQELETVVSKLESRSRLCLRDAFYRLADNATRRTGVQADAAELQRLSWRTASLSLRQELSTNTIDRSVASMLFCKESPPPPLPLPAPSSPPPLPPLPPRPRSSPGHPPRPKSSASSSSSIPKKQHQHHQAPLGNNTNKKLSLAPAHKHRCAGSTSVLRTATTLRATPAAIPGAARNTKSLILLPPSAATKRRSPNATTTFTSTSTTTTTNKRGKL</sequence>
<dbReference type="HOGENOM" id="CLU_327449_0_0_1"/>
<dbReference type="STRING" id="88036.D8S1K6"/>
<evidence type="ECO:0000313" key="3">
    <source>
        <dbReference type="Proteomes" id="UP000001514"/>
    </source>
</evidence>
<dbReference type="InterPro" id="IPR039928">
    <property type="entry name" value="LNK"/>
</dbReference>
<dbReference type="eggNOG" id="ENOG502QY4B">
    <property type="taxonomic scope" value="Eukaryota"/>
</dbReference>
<dbReference type="Proteomes" id="UP000001514">
    <property type="component" value="Unassembled WGS sequence"/>
</dbReference>
<keyword evidence="3" id="KW-1185">Reference proteome</keyword>
<organism evidence="3">
    <name type="scientific">Selaginella moellendorffii</name>
    <name type="common">Spikemoss</name>
    <dbReference type="NCBI Taxonomy" id="88036"/>
    <lineage>
        <taxon>Eukaryota</taxon>
        <taxon>Viridiplantae</taxon>
        <taxon>Streptophyta</taxon>
        <taxon>Embryophyta</taxon>
        <taxon>Tracheophyta</taxon>
        <taxon>Lycopodiopsida</taxon>
        <taxon>Selaginellales</taxon>
        <taxon>Selaginellaceae</taxon>
        <taxon>Selaginella</taxon>
    </lineage>
</organism>
<feature type="region of interest" description="Disordered" evidence="1">
    <location>
        <begin position="839"/>
        <end position="879"/>
    </location>
</feature>
<feature type="compositionally biased region" description="Low complexity" evidence="1">
    <location>
        <begin position="775"/>
        <end position="785"/>
    </location>
</feature>
<dbReference type="PANTHER" id="PTHR33334">
    <property type="entry name" value="PROTEIN LNK1"/>
    <property type="match status" value="1"/>
</dbReference>
<proteinExistence type="predicted"/>
<dbReference type="PANTHER" id="PTHR33334:SF5">
    <property type="entry name" value="PROTEIN LNK2"/>
    <property type="match status" value="1"/>
</dbReference>
<dbReference type="EMBL" id="GL377598">
    <property type="protein sequence ID" value="EFJ21721.1"/>
    <property type="molecule type" value="Genomic_DNA"/>
</dbReference>
<protein>
    <submittedName>
        <fullName evidence="2">Uncharacterized protein</fullName>
    </submittedName>
</protein>
<reference evidence="2 3" key="1">
    <citation type="journal article" date="2011" name="Science">
        <title>The Selaginella genome identifies genetic changes associated with the evolution of vascular plants.</title>
        <authorList>
            <person name="Banks J.A."/>
            <person name="Nishiyama T."/>
            <person name="Hasebe M."/>
            <person name="Bowman J.L."/>
            <person name="Gribskov M."/>
            <person name="dePamphilis C."/>
            <person name="Albert V.A."/>
            <person name="Aono N."/>
            <person name="Aoyama T."/>
            <person name="Ambrose B.A."/>
            <person name="Ashton N.W."/>
            <person name="Axtell M.J."/>
            <person name="Barker E."/>
            <person name="Barker M.S."/>
            <person name="Bennetzen J.L."/>
            <person name="Bonawitz N.D."/>
            <person name="Chapple C."/>
            <person name="Cheng C."/>
            <person name="Correa L.G."/>
            <person name="Dacre M."/>
            <person name="DeBarry J."/>
            <person name="Dreyer I."/>
            <person name="Elias M."/>
            <person name="Engstrom E.M."/>
            <person name="Estelle M."/>
            <person name="Feng L."/>
            <person name="Finet C."/>
            <person name="Floyd S.K."/>
            <person name="Frommer W.B."/>
            <person name="Fujita T."/>
            <person name="Gramzow L."/>
            <person name="Gutensohn M."/>
            <person name="Harholt J."/>
            <person name="Hattori M."/>
            <person name="Heyl A."/>
            <person name="Hirai T."/>
            <person name="Hiwatashi Y."/>
            <person name="Ishikawa M."/>
            <person name="Iwata M."/>
            <person name="Karol K.G."/>
            <person name="Koehler B."/>
            <person name="Kolukisaoglu U."/>
            <person name="Kubo M."/>
            <person name="Kurata T."/>
            <person name="Lalonde S."/>
            <person name="Li K."/>
            <person name="Li Y."/>
            <person name="Litt A."/>
            <person name="Lyons E."/>
            <person name="Manning G."/>
            <person name="Maruyama T."/>
            <person name="Michael T.P."/>
            <person name="Mikami K."/>
            <person name="Miyazaki S."/>
            <person name="Morinaga S."/>
            <person name="Murata T."/>
            <person name="Mueller-Roeber B."/>
            <person name="Nelson D.R."/>
            <person name="Obara M."/>
            <person name="Oguri Y."/>
            <person name="Olmstead R.G."/>
            <person name="Onodera N."/>
            <person name="Petersen B.L."/>
            <person name="Pils B."/>
            <person name="Prigge M."/>
            <person name="Rensing S.A."/>
            <person name="Riano-Pachon D.M."/>
            <person name="Roberts A.W."/>
            <person name="Sato Y."/>
            <person name="Scheller H.V."/>
            <person name="Schulz B."/>
            <person name="Schulz C."/>
            <person name="Shakirov E.V."/>
            <person name="Shibagaki N."/>
            <person name="Shinohara N."/>
            <person name="Shippen D.E."/>
            <person name="Soerensen I."/>
            <person name="Sotooka R."/>
            <person name="Sugimoto N."/>
            <person name="Sugita M."/>
            <person name="Sumikawa N."/>
            <person name="Tanurdzic M."/>
            <person name="Theissen G."/>
            <person name="Ulvskov P."/>
            <person name="Wakazuki S."/>
            <person name="Weng J.K."/>
            <person name="Willats W.W."/>
            <person name="Wipf D."/>
            <person name="Wolf P.G."/>
            <person name="Yang L."/>
            <person name="Zimmer A.D."/>
            <person name="Zhu Q."/>
            <person name="Mitros T."/>
            <person name="Hellsten U."/>
            <person name="Loque D."/>
            <person name="Otillar R."/>
            <person name="Salamov A."/>
            <person name="Schmutz J."/>
            <person name="Shapiro H."/>
            <person name="Lindquist E."/>
            <person name="Lucas S."/>
            <person name="Rokhsar D."/>
            <person name="Grigoriev I.V."/>
        </authorList>
    </citation>
    <scope>NUCLEOTIDE SEQUENCE [LARGE SCALE GENOMIC DNA]</scope>
</reference>
<feature type="compositionally biased region" description="Low complexity" evidence="1">
    <location>
        <begin position="630"/>
        <end position="644"/>
    </location>
</feature>
<feature type="compositionally biased region" description="Low complexity" evidence="1">
    <location>
        <begin position="861"/>
        <end position="873"/>
    </location>
</feature>
<dbReference type="GO" id="GO:0006355">
    <property type="term" value="P:regulation of DNA-templated transcription"/>
    <property type="evidence" value="ECO:0007669"/>
    <property type="project" value="InterPro"/>
</dbReference>
<dbReference type="GO" id="GO:0007623">
    <property type="term" value="P:circadian rhythm"/>
    <property type="evidence" value="ECO:0007669"/>
    <property type="project" value="InterPro"/>
</dbReference>
<accession>D8S1K6</accession>
<feature type="region of interest" description="Disordered" evidence="1">
    <location>
        <begin position="600"/>
        <end position="648"/>
    </location>
</feature>